<dbReference type="Proteomes" id="UP000184052">
    <property type="component" value="Unassembled WGS sequence"/>
</dbReference>
<gene>
    <name evidence="1" type="ORF">SAMN02745751_02966</name>
</gene>
<dbReference type="EMBL" id="FQZL01000028">
    <property type="protein sequence ID" value="SHJ61885.1"/>
    <property type="molecule type" value="Genomic_DNA"/>
</dbReference>
<feature type="non-terminal residue" evidence="1">
    <location>
        <position position="1"/>
    </location>
</feature>
<name>A0A1M6KSC7_9FIRM</name>
<evidence type="ECO:0000313" key="2">
    <source>
        <dbReference type="Proteomes" id="UP000184052"/>
    </source>
</evidence>
<proteinExistence type="predicted"/>
<sequence>SSVPGLPIEVNPHSDMDISDIRLLVTCNSGQFVSWSDSGETTILGDEFILPFEEVVLYWRPDNEEDSGTEEKPVVIIGTYNKNLGMYSLIYTGSIKEKEGYYSIDFDVKLK</sequence>
<keyword evidence="2" id="KW-1185">Reference proteome</keyword>
<reference evidence="1 2" key="1">
    <citation type="submission" date="2016-11" db="EMBL/GenBank/DDBJ databases">
        <authorList>
            <person name="Jaros S."/>
            <person name="Januszkiewicz K."/>
            <person name="Wedrychowicz H."/>
        </authorList>
    </citation>
    <scope>NUCLEOTIDE SEQUENCE [LARGE SCALE GENOMIC DNA]</scope>
    <source>
        <strain evidence="1 2">DSM 17477</strain>
    </source>
</reference>
<evidence type="ECO:0000313" key="1">
    <source>
        <dbReference type="EMBL" id="SHJ61885.1"/>
    </source>
</evidence>
<dbReference type="RefSeq" id="WP_175548575.1">
    <property type="nucleotide sequence ID" value="NZ_FQZL01000028.1"/>
</dbReference>
<protein>
    <submittedName>
        <fullName evidence="1">Uncharacterized protein</fullName>
    </submittedName>
</protein>
<organism evidence="1 2">
    <name type="scientific">Dethiosulfatibacter aminovorans DSM 17477</name>
    <dbReference type="NCBI Taxonomy" id="1121476"/>
    <lineage>
        <taxon>Bacteria</taxon>
        <taxon>Bacillati</taxon>
        <taxon>Bacillota</taxon>
        <taxon>Tissierellia</taxon>
        <taxon>Dethiosulfatibacter</taxon>
    </lineage>
</organism>
<dbReference type="AlphaFoldDB" id="A0A1M6KSC7"/>
<accession>A0A1M6KSC7</accession>